<gene>
    <name evidence="1" type="ORF">CORC01_01958</name>
</gene>
<proteinExistence type="predicted"/>
<sequence length="47" mass="5446">MDKVWIDFCGQEKDNETTGLCCVTFVRPLFLFHHRSFSSSYLSSSLL</sequence>
<comment type="caution">
    <text evidence="1">The sequence shown here is derived from an EMBL/GenBank/DDBJ whole genome shotgun (WGS) entry which is preliminary data.</text>
</comment>
<dbReference type="AlphaFoldDB" id="A0A1G4BNG0"/>
<reference evidence="1 2" key="1">
    <citation type="submission" date="2016-09" db="EMBL/GenBank/DDBJ databases">
        <authorList>
            <person name="Capua I."/>
            <person name="De Benedictis P."/>
            <person name="Joannis T."/>
            <person name="Lombin L.H."/>
            <person name="Cattoli G."/>
        </authorList>
    </citation>
    <scope>NUCLEOTIDE SEQUENCE [LARGE SCALE GENOMIC DNA]</scope>
    <source>
        <strain evidence="1 2">IMI 309357</strain>
    </source>
</reference>
<dbReference type="RefSeq" id="XP_022479995.1">
    <property type="nucleotide sequence ID" value="XM_022613611.1"/>
</dbReference>
<accession>A0A1G4BNG0</accession>
<name>A0A1G4BNG0_9PEZI</name>
<evidence type="ECO:0000313" key="1">
    <source>
        <dbReference type="EMBL" id="OHF02857.1"/>
    </source>
</evidence>
<protein>
    <submittedName>
        <fullName evidence="1">Uncharacterized protein</fullName>
    </submittedName>
</protein>
<dbReference type="Proteomes" id="UP000176998">
    <property type="component" value="Unassembled WGS sequence"/>
</dbReference>
<dbReference type="EMBL" id="MJBS01000010">
    <property type="protein sequence ID" value="OHF02857.1"/>
    <property type="molecule type" value="Genomic_DNA"/>
</dbReference>
<dbReference type="GeneID" id="34555121"/>
<evidence type="ECO:0000313" key="2">
    <source>
        <dbReference type="Proteomes" id="UP000176998"/>
    </source>
</evidence>
<keyword evidence="2" id="KW-1185">Reference proteome</keyword>
<organism evidence="1 2">
    <name type="scientific">Colletotrichum orchidophilum</name>
    <dbReference type="NCBI Taxonomy" id="1209926"/>
    <lineage>
        <taxon>Eukaryota</taxon>
        <taxon>Fungi</taxon>
        <taxon>Dikarya</taxon>
        <taxon>Ascomycota</taxon>
        <taxon>Pezizomycotina</taxon>
        <taxon>Sordariomycetes</taxon>
        <taxon>Hypocreomycetidae</taxon>
        <taxon>Glomerellales</taxon>
        <taxon>Glomerellaceae</taxon>
        <taxon>Colletotrichum</taxon>
    </lineage>
</organism>